<keyword evidence="2 4" id="KW-0863">Zinc-finger</keyword>
<keyword evidence="3 4" id="KW-0862">Zinc</keyword>
<feature type="compositionally biased region" description="Acidic residues" evidence="5">
    <location>
        <begin position="355"/>
        <end position="376"/>
    </location>
</feature>
<keyword evidence="8" id="KW-1185">Reference proteome</keyword>
<dbReference type="Proteomes" id="UP000479000">
    <property type="component" value="Unassembled WGS sequence"/>
</dbReference>
<dbReference type="InterPro" id="IPR052647">
    <property type="entry name" value="Zinc_finger_CCCH-type"/>
</dbReference>
<dbReference type="InterPro" id="IPR000571">
    <property type="entry name" value="Znf_CCCH"/>
</dbReference>
<feature type="compositionally biased region" description="Basic and acidic residues" evidence="5">
    <location>
        <begin position="377"/>
        <end position="388"/>
    </location>
</feature>
<dbReference type="PROSITE" id="PS50103">
    <property type="entry name" value="ZF_C3H1"/>
    <property type="match status" value="1"/>
</dbReference>
<feature type="zinc finger region" description="C3H1-type" evidence="4">
    <location>
        <begin position="384"/>
        <end position="411"/>
    </location>
</feature>
<evidence type="ECO:0000256" key="4">
    <source>
        <dbReference type="PROSITE-ProRule" id="PRU00723"/>
    </source>
</evidence>
<feature type="compositionally biased region" description="Basic and acidic residues" evidence="5">
    <location>
        <begin position="339"/>
        <end position="350"/>
    </location>
</feature>
<feature type="compositionally biased region" description="Low complexity" evidence="5">
    <location>
        <begin position="209"/>
        <end position="236"/>
    </location>
</feature>
<reference evidence="7 8" key="1">
    <citation type="submission" date="2020-02" db="EMBL/GenBank/DDBJ databases">
        <authorList>
            <person name="Ferguson B K."/>
        </authorList>
    </citation>
    <scope>NUCLEOTIDE SEQUENCE [LARGE SCALE GENOMIC DNA]</scope>
</reference>
<evidence type="ECO:0000313" key="8">
    <source>
        <dbReference type="Proteomes" id="UP000479000"/>
    </source>
</evidence>
<dbReference type="InterPro" id="IPR041367">
    <property type="entry name" value="Znf-CCCH_4"/>
</dbReference>
<evidence type="ECO:0000313" key="7">
    <source>
        <dbReference type="EMBL" id="CAB0004652.1"/>
    </source>
</evidence>
<dbReference type="Pfam" id="PF18044">
    <property type="entry name" value="zf-CCCH_4"/>
    <property type="match status" value="1"/>
</dbReference>
<dbReference type="PANTHER" id="PTHR46582">
    <property type="entry name" value="ZINC FINGER CCCH DOMAIN-CONTAINING PROTEIN 18"/>
    <property type="match status" value="1"/>
</dbReference>
<feature type="compositionally biased region" description="Basic and acidic residues" evidence="5">
    <location>
        <begin position="171"/>
        <end position="192"/>
    </location>
</feature>
<evidence type="ECO:0000256" key="2">
    <source>
        <dbReference type="ARBA" id="ARBA00022771"/>
    </source>
</evidence>
<gene>
    <name evidence="7" type="ORF">NTEN_LOCUS10129</name>
</gene>
<keyword evidence="1 4" id="KW-0479">Metal-binding</keyword>
<dbReference type="Gene3D" id="4.10.1000.10">
    <property type="entry name" value="Zinc finger, CCCH-type"/>
    <property type="match status" value="1"/>
</dbReference>
<dbReference type="EMBL" id="CADCXU010015124">
    <property type="protein sequence ID" value="CAB0004652.1"/>
    <property type="molecule type" value="Genomic_DNA"/>
</dbReference>
<organism evidence="7 8">
    <name type="scientific">Nesidiocoris tenuis</name>
    <dbReference type="NCBI Taxonomy" id="355587"/>
    <lineage>
        <taxon>Eukaryota</taxon>
        <taxon>Metazoa</taxon>
        <taxon>Ecdysozoa</taxon>
        <taxon>Arthropoda</taxon>
        <taxon>Hexapoda</taxon>
        <taxon>Insecta</taxon>
        <taxon>Pterygota</taxon>
        <taxon>Neoptera</taxon>
        <taxon>Paraneoptera</taxon>
        <taxon>Hemiptera</taxon>
        <taxon>Heteroptera</taxon>
        <taxon>Panheteroptera</taxon>
        <taxon>Cimicomorpha</taxon>
        <taxon>Miridae</taxon>
        <taxon>Dicyphina</taxon>
        <taxon>Nesidiocoris</taxon>
    </lineage>
</organism>
<feature type="region of interest" description="Disordered" evidence="5">
    <location>
        <begin position="415"/>
        <end position="439"/>
    </location>
</feature>
<feature type="region of interest" description="Disordered" evidence="5">
    <location>
        <begin position="1"/>
        <end position="388"/>
    </location>
</feature>
<feature type="domain" description="C3H1-type" evidence="6">
    <location>
        <begin position="384"/>
        <end position="411"/>
    </location>
</feature>
<protein>
    <recommendedName>
        <fullName evidence="6">C3H1-type domain-containing protein</fullName>
    </recommendedName>
</protein>
<feature type="compositionally biased region" description="Basic and acidic residues" evidence="5">
    <location>
        <begin position="9"/>
        <end position="25"/>
    </location>
</feature>
<accession>A0A6H5GML4</accession>
<dbReference type="SUPFAM" id="SSF90229">
    <property type="entry name" value="CCCH zinc finger"/>
    <property type="match status" value="1"/>
</dbReference>
<feature type="compositionally biased region" description="Basic and acidic residues" evidence="5">
    <location>
        <begin position="281"/>
        <end position="294"/>
    </location>
</feature>
<dbReference type="GO" id="GO:0071011">
    <property type="term" value="C:precatalytic spliceosome"/>
    <property type="evidence" value="ECO:0007669"/>
    <property type="project" value="TreeGrafter"/>
</dbReference>
<sequence length="531" mass="57414">MDSDSSMDGDERRNGGGFKKWENRANSDVSDDENFSRGAKSIDSPPESPPRGGGNLDSPPASPAQGVESPHSEYFGSGASSAGGSSPQNPDSPVSPRRSPRPRSPQDDDDEDEERPCGEAAQRPDSPADIESPRSGPLLCPRTPPDSPANSSSPGGRKSPASSPGGRSHKSSSESPERRPGGSRFERLERTKNSPPSSPARPRRRPRSPEISAAAPESPISDDGRSNISSNSSLGSGKYHHRRKSPPASPPKVEIKSHGEDLSDVSDIESIGSDIDNETAEQDKNEDDDKKDKGSVSGLNPLEEAEQLDFEAEEEPKPVEESGKPEKEPINDGPTNDSSAKKANNEKDKGSGSNGDDDDEEEGEVKELEDGEITDEGENRPEETEPRPVCRFFSRGQCTWGSSCRLRHDELNHLEPTGQAQDGPVDPLNPSPTMSPHPGVTNPILLPPQMPMMNPMVGPCPQYPQMRGGPRFMRPWFRGRGGFGVRFFGPGPPRYNIVQLLIVFHRLRTEEHLLEAFQSQVSGVSAINPKL</sequence>
<evidence type="ECO:0000256" key="3">
    <source>
        <dbReference type="ARBA" id="ARBA00022833"/>
    </source>
</evidence>
<dbReference type="OrthoDB" id="10072532at2759"/>
<dbReference type="InterPro" id="IPR036855">
    <property type="entry name" value="Znf_CCCH_sf"/>
</dbReference>
<dbReference type="SMART" id="SM00356">
    <property type="entry name" value="ZnF_C3H1"/>
    <property type="match status" value="1"/>
</dbReference>
<proteinExistence type="predicted"/>
<dbReference type="GO" id="GO:0003723">
    <property type="term" value="F:RNA binding"/>
    <property type="evidence" value="ECO:0007669"/>
    <property type="project" value="TreeGrafter"/>
</dbReference>
<evidence type="ECO:0000259" key="6">
    <source>
        <dbReference type="PROSITE" id="PS50103"/>
    </source>
</evidence>
<feature type="compositionally biased region" description="Acidic residues" evidence="5">
    <location>
        <begin position="303"/>
        <end position="314"/>
    </location>
</feature>
<evidence type="ECO:0000256" key="1">
    <source>
        <dbReference type="ARBA" id="ARBA00022723"/>
    </source>
</evidence>
<dbReference type="AlphaFoldDB" id="A0A6H5GML4"/>
<dbReference type="PANTHER" id="PTHR46582:SF1">
    <property type="entry name" value="ZINC FINGER CCCH DOMAIN-CONTAINING PROTEIN 18"/>
    <property type="match status" value="1"/>
</dbReference>
<name>A0A6H5GML4_9HEMI</name>
<dbReference type="GO" id="GO:0008270">
    <property type="term" value="F:zinc ion binding"/>
    <property type="evidence" value="ECO:0007669"/>
    <property type="project" value="UniProtKB-KW"/>
</dbReference>
<feature type="compositionally biased region" description="Low complexity" evidence="5">
    <location>
        <begin position="76"/>
        <end position="97"/>
    </location>
</feature>
<feature type="compositionally biased region" description="Basic and acidic residues" evidence="5">
    <location>
        <begin position="315"/>
        <end position="330"/>
    </location>
</feature>
<evidence type="ECO:0000256" key="5">
    <source>
        <dbReference type="SAM" id="MobiDB-lite"/>
    </source>
</evidence>